<keyword evidence="2" id="KW-1185">Reference proteome</keyword>
<dbReference type="AlphaFoldDB" id="A0A9W6DEC9"/>
<gene>
    <name evidence="1" type="ORF">SH1V18_07880</name>
</gene>
<dbReference type="Gene3D" id="3.30.420.40">
    <property type="match status" value="1"/>
</dbReference>
<dbReference type="Proteomes" id="UP001144256">
    <property type="component" value="Unassembled WGS sequence"/>
</dbReference>
<accession>A0A9W6DEC9</accession>
<reference evidence="1" key="1">
    <citation type="submission" date="2022-06" db="EMBL/GenBank/DDBJ databases">
        <title>Vallitalea longa sp. nov., an anaerobic bacterium isolated from marine sediment.</title>
        <authorList>
            <person name="Hirano S."/>
            <person name="Terahara T."/>
            <person name="Mori K."/>
            <person name="Hamada M."/>
            <person name="Matsumoto R."/>
            <person name="Kobayashi T."/>
        </authorList>
    </citation>
    <scope>NUCLEOTIDE SEQUENCE</scope>
    <source>
        <strain evidence="1">SH18-1</strain>
    </source>
</reference>
<evidence type="ECO:0000313" key="2">
    <source>
        <dbReference type="Proteomes" id="UP001144256"/>
    </source>
</evidence>
<sequence length="614" mass="70452">MLLDNFIEKAKKGEPVYITDVRNGFQELDKNNRLEFVLLLRRLDKDIDQQFKLYIPSDEDMKKEDKNFVNSYVYAEIYNILSSLGGKYIKVYVDKTNKKLMDLASSLNEVFQINETRKDRKGYGRCINVIDRMLGASLYKDDFRFMVEDIKDLPKQDDKEDKQTLNVDIFKKVEEDLDGKIICGMDIGGTDIKVAMVSDGDITCFKEYDWFPASFIESSQLIEPICLLVRLVKIKSAFDIDTSLDSNVKEELSQLIEKAMEKDASYEFMKEVVEKVEKSVNKDLVELDAIGVCFPDVVVKDKIVGGEVYKTRGIRNNSNINYEEDFLKLTHLNKRLEEICKDGGAVKITNDGPMASFTAAVEMVAGGKEDVVENGVYAHTLGTELGTGWIDSEGKIPEIPLENYNFIIDLGSYHEKEFEPDDLRSINNFNTELSGTLQKFTSQSGVFRLAMKYFPEKRPDLYQEMFDKGFVVEREVDGEKGFYVPTEPVDMRKPFLEHLMSLPERENDETCKRIFREIGESLAITWFETEKIMLPRAKSRILFGRLVKNDYCFRLMCEGAKQRKEDIVFEVADGGMAYTRLMKQLEDDAHFTVAQFAQAVGAIYYGNLGLIDNK</sequence>
<dbReference type="RefSeq" id="WP_281812451.1">
    <property type="nucleotide sequence ID" value="NZ_BRLB01000001.1"/>
</dbReference>
<organism evidence="1 2">
    <name type="scientific">Vallitalea longa</name>
    <dbReference type="NCBI Taxonomy" id="2936439"/>
    <lineage>
        <taxon>Bacteria</taxon>
        <taxon>Bacillati</taxon>
        <taxon>Bacillota</taxon>
        <taxon>Clostridia</taxon>
        <taxon>Lachnospirales</taxon>
        <taxon>Vallitaleaceae</taxon>
        <taxon>Vallitalea</taxon>
    </lineage>
</organism>
<proteinExistence type="predicted"/>
<protein>
    <submittedName>
        <fullName evidence="1">Uncharacterized protein</fullName>
    </submittedName>
</protein>
<comment type="caution">
    <text evidence="1">The sequence shown here is derived from an EMBL/GenBank/DDBJ whole genome shotgun (WGS) entry which is preliminary data.</text>
</comment>
<dbReference type="EMBL" id="BRLB01000001">
    <property type="protein sequence ID" value="GKX28308.1"/>
    <property type="molecule type" value="Genomic_DNA"/>
</dbReference>
<evidence type="ECO:0000313" key="1">
    <source>
        <dbReference type="EMBL" id="GKX28308.1"/>
    </source>
</evidence>
<name>A0A9W6DEC9_9FIRM</name>